<proteinExistence type="predicted"/>
<protein>
    <submittedName>
        <fullName evidence="1">Uncharacterized protein</fullName>
    </submittedName>
</protein>
<gene>
    <name evidence="1" type="ORF">KS407_15015</name>
</gene>
<evidence type="ECO:0000313" key="1">
    <source>
        <dbReference type="EMBL" id="MBU9722726.1"/>
    </source>
</evidence>
<dbReference type="Proteomes" id="UP000790580">
    <property type="component" value="Unassembled WGS sequence"/>
</dbReference>
<sequence>MTQHDQSLLTTINKFMSMLNTLEDSKKSYGEFRNLLRLLIRLQNNKHTIPVVEVVSLIKAKKPNIFYLLRREAEIDTNLSIIISTTIAEEQAEQRVNSLIEKIR</sequence>
<name>A0ABS6JVV2_9BACI</name>
<reference evidence="1 2" key="1">
    <citation type="submission" date="2021-06" db="EMBL/GenBank/DDBJ databases">
        <title>Bacillus sp. RD4P76, an endophyte from a halophyte.</title>
        <authorList>
            <person name="Sun J.-Q."/>
        </authorList>
    </citation>
    <scope>NUCLEOTIDE SEQUENCE [LARGE SCALE GENOMIC DNA]</scope>
    <source>
        <strain evidence="1 2">JCM 17098</strain>
    </source>
</reference>
<dbReference type="EMBL" id="JAHQCR010000059">
    <property type="protein sequence ID" value="MBU9722726.1"/>
    <property type="molecule type" value="Genomic_DNA"/>
</dbReference>
<keyword evidence="2" id="KW-1185">Reference proteome</keyword>
<evidence type="ECO:0000313" key="2">
    <source>
        <dbReference type="Proteomes" id="UP000790580"/>
    </source>
</evidence>
<accession>A0ABS6JVV2</accession>
<organism evidence="1 2">
    <name type="scientific">Evansella alkalicola</name>
    <dbReference type="NCBI Taxonomy" id="745819"/>
    <lineage>
        <taxon>Bacteria</taxon>
        <taxon>Bacillati</taxon>
        <taxon>Bacillota</taxon>
        <taxon>Bacilli</taxon>
        <taxon>Bacillales</taxon>
        <taxon>Bacillaceae</taxon>
        <taxon>Evansella</taxon>
    </lineage>
</organism>
<comment type="caution">
    <text evidence="1">The sequence shown here is derived from an EMBL/GenBank/DDBJ whole genome shotgun (WGS) entry which is preliminary data.</text>
</comment>
<dbReference type="RefSeq" id="WP_088076992.1">
    <property type="nucleotide sequence ID" value="NZ_JAHQCR010000059.1"/>
</dbReference>